<sequence>MKFSVIQSHSNGSKYYVVMGRKFPTRDEAIAHGEAQVAKAEALAGRELSANELRHNNGIAIEDRPSRERNEFRAISQQAYGYRTPTTEPKGEPQPHAIAWAEDALTRARFAGKMSDVAIAQKQLAAARAGAPPANPAHNYMLPGDSVTRLTDIHGRERIAILRPRDGENRVIHYFDADTAPAEVAALATKFGEPTK</sequence>
<evidence type="ECO:0000313" key="1">
    <source>
        <dbReference type="EMBL" id="BBO31554.1"/>
    </source>
</evidence>
<organism evidence="1 2">
    <name type="scientific">Lacipirellula parvula</name>
    <dbReference type="NCBI Taxonomy" id="2650471"/>
    <lineage>
        <taxon>Bacteria</taxon>
        <taxon>Pseudomonadati</taxon>
        <taxon>Planctomycetota</taxon>
        <taxon>Planctomycetia</taxon>
        <taxon>Pirellulales</taxon>
        <taxon>Lacipirellulaceae</taxon>
        <taxon>Lacipirellula</taxon>
    </lineage>
</organism>
<dbReference type="KEGG" id="lpav:PLANPX_1166"/>
<keyword evidence="2" id="KW-1185">Reference proteome</keyword>
<dbReference type="EMBL" id="AP021861">
    <property type="protein sequence ID" value="BBO31554.1"/>
    <property type="molecule type" value="Genomic_DNA"/>
</dbReference>
<protein>
    <submittedName>
        <fullName evidence="1">Uncharacterized protein</fullName>
    </submittedName>
</protein>
<proteinExistence type="predicted"/>
<dbReference type="Proteomes" id="UP000326837">
    <property type="component" value="Chromosome"/>
</dbReference>
<dbReference type="AlphaFoldDB" id="A0A5K7X4E6"/>
<dbReference type="RefSeq" id="WP_152097684.1">
    <property type="nucleotide sequence ID" value="NZ_AP021861.1"/>
</dbReference>
<name>A0A5K7X4E6_9BACT</name>
<evidence type="ECO:0000313" key="2">
    <source>
        <dbReference type="Proteomes" id="UP000326837"/>
    </source>
</evidence>
<accession>A0A5K7X4E6</accession>
<gene>
    <name evidence="1" type="ORF">PLANPX_1166</name>
</gene>
<reference evidence="2" key="1">
    <citation type="submission" date="2019-10" db="EMBL/GenBank/DDBJ databases">
        <title>Lacipirellula parvula gen. nov., sp. nov., representing a lineage of planctomycetes widespread in freshwater anoxic habitats, and description of the family Lacipirellulaceae.</title>
        <authorList>
            <person name="Dedysh S.N."/>
            <person name="Kulichevskaya I.S."/>
            <person name="Beletsky A.V."/>
            <person name="Rakitin A.L."/>
            <person name="Mardanov A.V."/>
            <person name="Ivanova A.A."/>
            <person name="Saltykova V.X."/>
            <person name="Rijpstra W.I.C."/>
            <person name="Sinninghe Damste J.S."/>
            <person name="Ravin N.V."/>
        </authorList>
    </citation>
    <scope>NUCLEOTIDE SEQUENCE [LARGE SCALE GENOMIC DNA]</scope>
    <source>
        <strain evidence="2">PX69</strain>
    </source>
</reference>